<comment type="subunit">
    <text evidence="1">Monomer.</text>
</comment>
<accession>A0A523ULD2</accession>
<feature type="domain" description="AMP-dependent synthetase/ligase" evidence="12">
    <location>
        <begin position="97"/>
        <end position="293"/>
    </location>
</feature>
<name>A0A523ULD2_UNCAE</name>
<dbReference type="InterPro" id="IPR000873">
    <property type="entry name" value="AMP-dep_synth/lig_dom"/>
</dbReference>
<evidence type="ECO:0000313" key="14">
    <source>
        <dbReference type="EMBL" id="TET43344.1"/>
    </source>
</evidence>
<dbReference type="EC" id="6.2.1.30" evidence="8 11"/>
<reference evidence="14 15" key="1">
    <citation type="submission" date="2019-03" db="EMBL/GenBank/DDBJ databases">
        <title>Metabolic potential of uncultured bacteria and archaea associated with petroleum seepage in deep-sea sediments.</title>
        <authorList>
            <person name="Dong X."/>
            <person name="Hubert C."/>
        </authorList>
    </citation>
    <scope>NUCLEOTIDE SEQUENCE [LARGE SCALE GENOMIC DNA]</scope>
    <source>
        <strain evidence="14">E29_bin78</strain>
    </source>
</reference>
<gene>
    <name evidence="14" type="ORF">E3J59_06670</name>
</gene>
<comment type="caution">
    <text evidence="14">The sequence shown here is derived from an EMBL/GenBank/DDBJ whole genome shotgun (WGS) entry which is preliminary data.</text>
</comment>
<organism evidence="14 15">
    <name type="scientific">Aerophobetes bacterium</name>
    <dbReference type="NCBI Taxonomy" id="2030807"/>
    <lineage>
        <taxon>Bacteria</taxon>
        <taxon>Candidatus Aerophobota</taxon>
    </lineage>
</organism>
<keyword evidence="3" id="KW-0597">Phosphoprotein</keyword>
<comment type="pathway">
    <text evidence="6 11">Aromatic compound metabolism; phenylacetate degradation.</text>
</comment>
<evidence type="ECO:0000313" key="15">
    <source>
        <dbReference type="Proteomes" id="UP000320679"/>
    </source>
</evidence>
<dbReference type="FunFam" id="3.40.50.12780:FF:000016">
    <property type="entry name" value="Phenylacetate-coenzyme A ligase"/>
    <property type="match status" value="1"/>
</dbReference>
<evidence type="ECO:0000256" key="1">
    <source>
        <dbReference type="ARBA" id="ARBA00011245"/>
    </source>
</evidence>
<dbReference type="InterPro" id="IPR045851">
    <property type="entry name" value="AMP-bd_C_sf"/>
</dbReference>
<dbReference type="CDD" id="cd05913">
    <property type="entry name" value="PaaK"/>
    <property type="match status" value="1"/>
</dbReference>
<evidence type="ECO:0000259" key="13">
    <source>
        <dbReference type="Pfam" id="PF14535"/>
    </source>
</evidence>
<protein>
    <recommendedName>
        <fullName evidence="9 11">Phenylacetate-coenzyme A ligase</fullName>
        <ecNumber evidence="8 11">6.2.1.30</ecNumber>
    </recommendedName>
    <alternativeName>
        <fullName evidence="10 11">Phenylacetyl-CoA ligase</fullName>
    </alternativeName>
</protein>
<dbReference type="Gene3D" id="3.40.50.12780">
    <property type="entry name" value="N-terminal domain of ligase-like"/>
    <property type="match status" value="1"/>
</dbReference>
<dbReference type="AlphaFoldDB" id="A0A523ULD2"/>
<dbReference type="GO" id="GO:0010124">
    <property type="term" value="P:phenylacetate catabolic process"/>
    <property type="evidence" value="ECO:0007669"/>
    <property type="project" value="UniProtKB-UniRule"/>
</dbReference>
<evidence type="ECO:0000256" key="10">
    <source>
        <dbReference type="ARBA" id="ARBA00075111"/>
    </source>
</evidence>
<dbReference type="EMBL" id="SOJK01000276">
    <property type="protein sequence ID" value="TET43344.1"/>
    <property type="molecule type" value="Genomic_DNA"/>
</dbReference>
<dbReference type="InterPro" id="IPR028154">
    <property type="entry name" value="AMP-dep_Lig_C"/>
</dbReference>
<keyword evidence="4 11" id="KW-0436">Ligase</keyword>
<dbReference type="PIRSF" id="PIRSF006444">
    <property type="entry name" value="PaaK"/>
    <property type="match status" value="1"/>
</dbReference>
<sequence>MDRRKGPTKVKCWDKILETVSREKIEKIQLERLRRIVKYIYESNDVYRGELDSQGIRPEDIKSLEDITLLPFMDKAHLREHYPLGYCCVDQEKIREVHTSSGFTGRPVVMPYTEEDLDQWATCMARCYRMAGIEEGSVVQITPSFGLFNGGFGFYHGARKAGLFVIPTGSGNTLRQIRLANDFKVEAITAVASYGIRIMEIMKENGLSIPSLKKGLFGAEVFSHKMKKRLQAEMGIEIFDIYGMTETGGVGTTGMDCPVHDGIHVWEDHYLVEVIDPDTGMPLPDGQEGELVFTTLTRFAFPVIRFRSGDLSHIKSRERCECGRTHLRIEYIKGRVDDMLIIKGINFFPGQVEEVLMSIPGVKEHYQIVVEESRGVRDAHLQVEVEEGVTSSQIEKKLKEALGFGLKSRLFKPGELERKPGKAERVVYIKEDKE</sequence>
<dbReference type="Proteomes" id="UP000320679">
    <property type="component" value="Unassembled WGS sequence"/>
</dbReference>
<evidence type="ECO:0000256" key="9">
    <source>
        <dbReference type="ARBA" id="ARBA00068695"/>
    </source>
</evidence>
<evidence type="ECO:0000256" key="4">
    <source>
        <dbReference type="ARBA" id="ARBA00022598"/>
    </source>
</evidence>
<dbReference type="Gene3D" id="3.30.300.30">
    <property type="match status" value="1"/>
</dbReference>
<evidence type="ECO:0000256" key="3">
    <source>
        <dbReference type="ARBA" id="ARBA00022553"/>
    </source>
</evidence>
<dbReference type="SUPFAM" id="SSF56801">
    <property type="entry name" value="Acetyl-CoA synthetase-like"/>
    <property type="match status" value="1"/>
</dbReference>
<dbReference type="GO" id="GO:0000166">
    <property type="term" value="F:nucleotide binding"/>
    <property type="evidence" value="ECO:0007669"/>
    <property type="project" value="UniProtKB-KW"/>
</dbReference>
<proteinExistence type="inferred from homology"/>
<comment type="catalytic activity">
    <reaction evidence="11">
        <text>2-phenylacetate + ATP + CoA = phenylacetyl-CoA + AMP + diphosphate</text>
        <dbReference type="Rhea" id="RHEA:20956"/>
        <dbReference type="ChEBI" id="CHEBI:18401"/>
        <dbReference type="ChEBI" id="CHEBI:30616"/>
        <dbReference type="ChEBI" id="CHEBI:33019"/>
        <dbReference type="ChEBI" id="CHEBI:57287"/>
        <dbReference type="ChEBI" id="CHEBI:57390"/>
        <dbReference type="ChEBI" id="CHEBI:456215"/>
        <dbReference type="EC" id="6.2.1.30"/>
    </reaction>
</comment>
<dbReference type="Pfam" id="PF00501">
    <property type="entry name" value="AMP-binding"/>
    <property type="match status" value="1"/>
</dbReference>
<evidence type="ECO:0000256" key="7">
    <source>
        <dbReference type="ARBA" id="ARBA00061566"/>
    </source>
</evidence>
<comment type="similarity">
    <text evidence="7 11">Belongs to the phenylacetyl-CoA ligase family.</text>
</comment>
<dbReference type="UniPathway" id="UPA00930"/>
<dbReference type="PANTHER" id="PTHR43439">
    <property type="entry name" value="PHENYLACETATE-COENZYME A LIGASE"/>
    <property type="match status" value="1"/>
</dbReference>
<dbReference type="GO" id="GO:0047475">
    <property type="term" value="F:phenylacetate-CoA ligase activity"/>
    <property type="evidence" value="ECO:0007669"/>
    <property type="project" value="UniProtKB-EC"/>
</dbReference>
<dbReference type="PANTHER" id="PTHR43439:SF2">
    <property type="entry name" value="ENZYME, PUTATIVE (JCVI)-RELATED"/>
    <property type="match status" value="1"/>
</dbReference>
<evidence type="ECO:0000256" key="8">
    <source>
        <dbReference type="ARBA" id="ARBA00066629"/>
    </source>
</evidence>
<dbReference type="InterPro" id="IPR042099">
    <property type="entry name" value="ANL_N_sf"/>
</dbReference>
<dbReference type="InterPro" id="IPR011880">
    <property type="entry name" value="PA_CoA_ligase"/>
</dbReference>
<evidence type="ECO:0000256" key="6">
    <source>
        <dbReference type="ARBA" id="ARBA00060591"/>
    </source>
</evidence>
<evidence type="ECO:0000256" key="2">
    <source>
        <dbReference type="ARBA" id="ARBA00022450"/>
    </source>
</evidence>
<evidence type="ECO:0000256" key="5">
    <source>
        <dbReference type="ARBA" id="ARBA00022741"/>
    </source>
</evidence>
<feature type="domain" description="AMP-dependent ligase C-terminal" evidence="13">
    <location>
        <begin position="344"/>
        <end position="427"/>
    </location>
</feature>
<keyword evidence="2" id="KW-0596">Phosphopantetheine</keyword>
<dbReference type="InterPro" id="IPR051414">
    <property type="entry name" value="Adenylate-forming_Reductase"/>
</dbReference>
<dbReference type="Pfam" id="PF14535">
    <property type="entry name" value="AMP-binding_C_2"/>
    <property type="match status" value="1"/>
</dbReference>
<evidence type="ECO:0000256" key="11">
    <source>
        <dbReference type="PIRNR" id="PIRNR006444"/>
    </source>
</evidence>
<comment type="function">
    <text evidence="11">Catalyzes the activation of phenylacetic acid (PA) to phenylacetyl-CoA (PA-CoA).</text>
</comment>
<evidence type="ECO:0000259" key="12">
    <source>
        <dbReference type="Pfam" id="PF00501"/>
    </source>
</evidence>
<keyword evidence="5 11" id="KW-0547">Nucleotide-binding</keyword>